<evidence type="ECO:0000313" key="2">
    <source>
        <dbReference type="EMBL" id="KMM64409.1"/>
    </source>
</evidence>
<reference evidence="2 3" key="1">
    <citation type="submission" date="2007-06" db="EMBL/GenBank/DDBJ databases">
        <title>The Genome Sequence of Coccidioides posadasii RMSCC_3488.</title>
        <authorList>
            <consortium name="Coccidioides Genome Resources Consortium"/>
            <consortium name="The Broad Institute Genome Sequencing Platform"/>
            <person name="Henn M.R."/>
            <person name="Sykes S."/>
            <person name="Young S."/>
            <person name="Jaffe D."/>
            <person name="Berlin A."/>
            <person name="Alvarez P."/>
            <person name="Butler J."/>
            <person name="Gnerre S."/>
            <person name="Grabherr M."/>
            <person name="Mauceli E."/>
            <person name="Brockman W."/>
            <person name="Kodira C."/>
            <person name="Alvarado L."/>
            <person name="Zeng Q."/>
            <person name="Crawford M."/>
            <person name="Antoine C."/>
            <person name="Devon K."/>
            <person name="Galgiani J."/>
            <person name="Orsborn K."/>
            <person name="Lewis M.L."/>
            <person name="Nusbaum C."/>
            <person name="Galagan J."/>
            <person name="Birren B."/>
        </authorList>
    </citation>
    <scope>NUCLEOTIDE SEQUENCE [LARGE SCALE GENOMIC DNA]</scope>
    <source>
        <strain evidence="2 3">RMSCC 3488</strain>
    </source>
</reference>
<gene>
    <name evidence="2" type="ORF">CPAG_00761</name>
</gene>
<dbReference type="EMBL" id="DS268109">
    <property type="protein sequence ID" value="KMM64409.1"/>
    <property type="molecule type" value="Genomic_DNA"/>
</dbReference>
<evidence type="ECO:0000256" key="1">
    <source>
        <dbReference type="SAM" id="MobiDB-lite"/>
    </source>
</evidence>
<name>A0A0J6F630_COCPO</name>
<feature type="region of interest" description="Disordered" evidence="1">
    <location>
        <begin position="62"/>
        <end position="91"/>
    </location>
</feature>
<dbReference type="VEuPathDB" id="FungiDB:CPAG_00761"/>
<proteinExistence type="predicted"/>
<dbReference type="Proteomes" id="UP000054567">
    <property type="component" value="Unassembled WGS sequence"/>
</dbReference>
<evidence type="ECO:0000313" key="3">
    <source>
        <dbReference type="Proteomes" id="UP000054567"/>
    </source>
</evidence>
<sequence length="159" mass="17731">MRRFVLAHLLVRRLGDSSVDGKAVRNIKGATLLQMMYPRNYIFQEAWNLSSQVSERGSALLLGRNSSPLSRPARAKMDDKDAENLVTRNKKGKANVQKYAGILSRIQTKEKLRDPGKPKMGPNIKPLAHPVLSKRGHAMLHGSTECRKSQLSRGKDSSL</sequence>
<reference evidence="3" key="3">
    <citation type="journal article" date="2010" name="Genome Res.">
        <title>Population genomic sequencing of Coccidioides fungi reveals recent hybridization and transposon control.</title>
        <authorList>
            <person name="Neafsey D.E."/>
            <person name="Barker B.M."/>
            <person name="Sharpton T.J."/>
            <person name="Stajich J.E."/>
            <person name="Park D.J."/>
            <person name="Whiston E."/>
            <person name="Hung C.-Y."/>
            <person name="McMahan C."/>
            <person name="White J."/>
            <person name="Sykes S."/>
            <person name="Heiman D."/>
            <person name="Young S."/>
            <person name="Zeng Q."/>
            <person name="Abouelleil A."/>
            <person name="Aftuck L."/>
            <person name="Bessette D."/>
            <person name="Brown A."/>
            <person name="FitzGerald M."/>
            <person name="Lui A."/>
            <person name="Macdonald J.P."/>
            <person name="Priest M."/>
            <person name="Orbach M.J."/>
            <person name="Galgiani J.N."/>
            <person name="Kirkland T.N."/>
            <person name="Cole G.T."/>
            <person name="Birren B.W."/>
            <person name="Henn M.R."/>
            <person name="Taylor J.W."/>
            <person name="Rounsley S.D."/>
        </authorList>
    </citation>
    <scope>NUCLEOTIDE SEQUENCE [LARGE SCALE GENOMIC DNA]</scope>
    <source>
        <strain evidence="3">RMSCC 3488</strain>
    </source>
</reference>
<protein>
    <submittedName>
        <fullName evidence="2">Uncharacterized protein</fullName>
    </submittedName>
</protein>
<reference evidence="3" key="2">
    <citation type="journal article" date="2009" name="Genome Res.">
        <title>Comparative genomic analyses of the human fungal pathogens Coccidioides and their relatives.</title>
        <authorList>
            <person name="Sharpton T.J."/>
            <person name="Stajich J.E."/>
            <person name="Rounsley S.D."/>
            <person name="Gardner M.J."/>
            <person name="Wortman J.R."/>
            <person name="Jordar V.S."/>
            <person name="Maiti R."/>
            <person name="Kodira C.D."/>
            <person name="Neafsey D.E."/>
            <person name="Zeng Q."/>
            <person name="Hung C.-Y."/>
            <person name="McMahan C."/>
            <person name="Muszewska A."/>
            <person name="Grynberg M."/>
            <person name="Mandel M.A."/>
            <person name="Kellner E.M."/>
            <person name="Barker B.M."/>
            <person name="Galgiani J.N."/>
            <person name="Orbach M.J."/>
            <person name="Kirkland T.N."/>
            <person name="Cole G.T."/>
            <person name="Henn M.R."/>
            <person name="Birren B.W."/>
            <person name="Taylor J.W."/>
        </authorList>
    </citation>
    <scope>NUCLEOTIDE SEQUENCE [LARGE SCALE GENOMIC DNA]</scope>
    <source>
        <strain evidence="3">RMSCC 3488</strain>
    </source>
</reference>
<organism evidence="2 3">
    <name type="scientific">Coccidioides posadasii RMSCC 3488</name>
    <dbReference type="NCBI Taxonomy" id="454284"/>
    <lineage>
        <taxon>Eukaryota</taxon>
        <taxon>Fungi</taxon>
        <taxon>Dikarya</taxon>
        <taxon>Ascomycota</taxon>
        <taxon>Pezizomycotina</taxon>
        <taxon>Eurotiomycetes</taxon>
        <taxon>Eurotiomycetidae</taxon>
        <taxon>Onygenales</taxon>
        <taxon>Onygenaceae</taxon>
        <taxon>Coccidioides</taxon>
    </lineage>
</organism>
<dbReference type="AlphaFoldDB" id="A0A0J6F630"/>
<accession>A0A0J6F630</accession>